<gene>
    <name evidence="5" type="ORF">JAAARDRAFT_52052</name>
</gene>
<accession>A0A067QN44</accession>
<dbReference type="EMBL" id="KL197709">
    <property type="protein sequence ID" value="KDQ64051.1"/>
    <property type="molecule type" value="Genomic_DNA"/>
</dbReference>
<dbReference type="Gene3D" id="3.10.129.10">
    <property type="entry name" value="Hotdog Thioesterase"/>
    <property type="match status" value="1"/>
</dbReference>
<proteinExistence type="inferred from homology"/>
<dbReference type="CDD" id="cd03443">
    <property type="entry name" value="PaaI_thioesterase"/>
    <property type="match status" value="1"/>
</dbReference>
<feature type="region of interest" description="Disordered" evidence="3">
    <location>
        <begin position="1"/>
        <end position="20"/>
    </location>
</feature>
<evidence type="ECO:0000259" key="4">
    <source>
        <dbReference type="Pfam" id="PF03061"/>
    </source>
</evidence>
<evidence type="ECO:0000313" key="6">
    <source>
        <dbReference type="Proteomes" id="UP000027265"/>
    </source>
</evidence>
<dbReference type="InParanoid" id="A0A067QN44"/>
<reference evidence="6" key="1">
    <citation type="journal article" date="2014" name="Proc. Natl. Acad. Sci. U.S.A.">
        <title>Extensive sampling of basidiomycete genomes demonstrates inadequacy of the white-rot/brown-rot paradigm for wood decay fungi.</title>
        <authorList>
            <person name="Riley R."/>
            <person name="Salamov A.A."/>
            <person name="Brown D.W."/>
            <person name="Nagy L.G."/>
            <person name="Floudas D."/>
            <person name="Held B.W."/>
            <person name="Levasseur A."/>
            <person name="Lombard V."/>
            <person name="Morin E."/>
            <person name="Otillar R."/>
            <person name="Lindquist E.A."/>
            <person name="Sun H."/>
            <person name="LaButti K.M."/>
            <person name="Schmutz J."/>
            <person name="Jabbour D."/>
            <person name="Luo H."/>
            <person name="Baker S.E."/>
            <person name="Pisabarro A.G."/>
            <person name="Walton J.D."/>
            <person name="Blanchette R.A."/>
            <person name="Henrissat B."/>
            <person name="Martin F."/>
            <person name="Cullen D."/>
            <person name="Hibbett D.S."/>
            <person name="Grigoriev I.V."/>
        </authorList>
    </citation>
    <scope>NUCLEOTIDE SEQUENCE [LARGE SCALE GENOMIC DNA]</scope>
    <source>
        <strain evidence="6">MUCL 33604</strain>
    </source>
</reference>
<keyword evidence="2" id="KW-0378">Hydrolase</keyword>
<dbReference type="PANTHER" id="PTHR21660:SF1">
    <property type="entry name" value="ACYL-COENZYME A THIOESTERASE 13"/>
    <property type="match status" value="1"/>
</dbReference>
<dbReference type="GO" id="GO:0047617">
    <property type="term" value="F:fatty acyl-CoA hydrolase activity"/>
    <property type="evidence" value="ECO:0007669"/>
    <property type="project" value="InterPro"/>
</dbReference>
<dbReference type="Pfam" id="PF03061">
    <property type="entry name" value="4HBT"/>
    <property type="match status" value="1"/>
</dbReference>
<dbReference type="InterPro" id="IPR029069">
    <property type="entry name" value="HotDog_dom_sf"/>
</dbReference>
<name>A0A067QN44_9AGAM</name>
<evidence type="ECO:0000256" key="3">
    <source>
        <dbReference type="SAM" id="MobiDB-lite"/>
    </source>
</evidence>
<keyword evidence="6" id="KW-1185">Reference proteome</keyword>
<organism evidence="5 6">
    <name type="scientific">Jaapia argillacea MUCL 33604</name>
    <dbReference type="NCBI Taxonomy" id="933084"/>
    <lineage>
        <taxon>Eukaryota</taxon>
        <taxon>Fungi</taxon>
        <taxon>Dikarya</taxon>
        <taxon>Basidiomycota</taxon>
        <taxon>Agaricomycotina</taxon>
        <taxon>Agaricomycetes</taxon>
        <taxon>Agaricomycetidae</taxon>
        <taxon>Jaapiales</taxon>
        <taxon>Jaapiaceae</taxon>
        <taxon>Jaapia</taxon>
    </lineage>
</organism>
<protein>
    <recommendedName>
        <fullName evidence="4">Thioesterase domain-containing protein</fullName>
    </recommendedName>
</protein>
<dbReference type="PANTHER" id="PTHR21660">
    <property type="entry name" value="THIOESTERASE SUPERFAMILY MEMBER-RELATED"/>
    <property type="match status" value="1"/>
</dbReference>
<evidence type="ECO:0000256" key="2">
    <source>
        <dbReference type="ARBA" id="ARBA00022801"/>
    </source>
</evidence>
<dbReference type="Proteomes" id="UP000027265">
    <property type="component" value="Unassembled WGS sequence"/>
</dbReference>
<comment type="similarity">
    <text evidence="1">Belongs to the thioesterase PaaI family.</text>
</comment>
<sequence length="198" mass="21347">MSPPSSETFDPKELPSPYPLLQPLSPSESSLIAGNAKPETKRVVTHWLHLFMHRGSGFADSVGGKVEVTEISVYPKAEEVERVEGRVVCEVTVTPDMLNAMGNVHGACYIYLIDICSSLPLSVIGKEAGRDGQPGVSQSLNTVFHAPSQLGDRLKIVSTSITVGVRVMSARCEVWNVTRHRLVASGVHAKMEASPAKL</sequence>
<dbReference type="InterPro" id="IPR039298">
    <property type="entry name" value="ACOT13"/>
</dbReference>
<feature type="domain" description="Thioesterase" evidence="4">
    <location>
        <begin position="101"/>
        <end position="179"/>
    </location>
</feature>
<evidence type="ECO:0000313" key="5">
    <source>
        <dbReference type="EMBL" id="KDQ64051.1"/>
    </source>
</evidence>
<dbReference type="InterPro" id="IPR006683">
    <property type="entry name" value="Thioestr_dom"/>
</dbReference>
<dbReference type="STRING" id="933084.A0A067QN44"/>
<dbReference type="HOGENOM" id="CLU_085799_2_0_1"/>
<dbReference type="OrthoDB" id="2831072at2759"/>
<dbReference type="AlphaFoldDB" id="A0A067QN44"/>
<evidence type="ECO:0000256" key="1">
    <source>
        <dbReference type="ARBA" id="ARBA00008324"/>
    </source>
</evidence>
<dbReference type="SUPFAM" id="SSF54637">
    <property type="entry name" value="Thioesterase/thiol ester dehydrase-isomerase"/>
    <property type="match status" value="1"/>
</dbReference>